<keyword evidence="1" id="KW-0175">Coiled coil</keyword>
<reference evidence="4" key="1">
    <citation type="submission" date="2017-03" db="EMBL/GenBank/DDBJ databases">
        <title>Genomes of endolithic fungi from Antarctica.</title>
        <authorList>
            <person name="Coleine C."/>
            <person name="Masonjones S."/>
            <person name="Stajich J.E."/>
        </authorList>
    </citation>
    <scope>NUCLEOTIDE SEQUENCE [LARGE SCALE GENOMIC DNA]</scope>
    <source>
        <strain evidence="4">CCFEE 5527</strain>
    </source>
</reference>
<protein>
    <submittedName>
        <fullName evidence="3">Uncharacterized protein</fullName>
    </submittedName>
</protein>
<evidence type="ECO:0000313" key="3">
    <source>
        <dbReference type="EMBL" id="OQO03303.1"/>
    </source>
</evidence>
<dbReference type="AlphaFoldDB" id="A0A1V8SVX4"/>
<feature type="region of interest" description="Disordered" evidence="2">
    <location>
        <begin position="98"/>
        <end position="126"/>
    </location>
</feature>
<feature type="compositionally biased region" description="Polar residues" evidence="2">
    <location>
        <begin position="107"/>
        <end position="126"/>
    </location>
</feature>
<comment type="caution">
    <text evidence="3">The sequence shown here is derived from an EMBL/GenBank/DDBJ whole genome shotgun (WGS) entry which is preliminary data.</text>
</comment>
<dbReference type="Proteomes" id="UP000192596">
    <property type="component" value="Unassembled WGS sequence"/>
</dbReference>
<sequence>MSPPYSPMLDFSLLHGHADAGFTRWEWYEDQLGRPLPEILFVCALGFALVGVVATRLASKWSARGREVERLADENATQRERIRDLEAQVADVRAQAPCEAADGHFPTGSTPSRNDPAPSRNSLITTSGGLEFEPAAAQTKLEDNADNRDLGLASPPDVRITTPCSDLASCGAAPWVGEATDDMLSLLEATKPSEPQRPILPSTNEVADIYTPHYTAHAIDPSLPTNTTLAKCTKPSKKDQAIIQSQHVERAITLRVEDRICKAATGVPRGWTQRDQERMMQVALLKPEKEESRSLGASVEEAGEQGWESSSEEESDGEEVFDDEESDDEEPWKVEG</sequence>
<gene>
    <name evidence="3" type="ORF">B0A48_11559</name>
</gene>
<evidence type="ECO:0000256" key="1">
    <source>
        <dbReference type="SAM" id="Coils"/>
    </source>
</evidence>
<accession>A0A1V8SVX4</accession>
<proteinExistence type="predicted"/>
<organism evidence="3 4">
    <name type="scientific">Cryoendolithus antarcticus</name>
    <dbReference type="NCBI Taxonomy" id="1507870"/>
    <lineage>
        <taxon>Eukaryota</taxon>
        <taxon>Fungi</taxon>
        <taxon>Dikarya</taxon>
        <taxon>Ascomycota</taxon>
        <taxon>Pezizomycotina</taxon>
        <taxon>Dothideomycetes</taxon>
        <taxon>Dothideomycetidae</taxon>
        <taxon>Cladosporiales</taxon>
        <taxon>Cladosporiaceae</taxon>
        <taxon>Cryoendolithus</taxon>
    </lineage>
</organism>
<name>A0A1V8SVX4_9PEZI</name>
<feature type="compositionally biased region" description="Acidic residues" evidence="2">
    <location>
        <begin position="310"/>
        <end position="330"/>
    </location>
</feature>
<feature type="coiled-coil region" evidence="1">
    <location>
        <begin position="68"/>
        <end position="95"/>
    </location>
</feature>
<dbReference type="EMBL" id="NAJO01000025">
    <property type="protein sequence ID" value="OQO03303.1"/>
    <property type="molecule type" value="Genomic_DNA"/>
</dbReference>
<feature type="region of interest" description="Disordered" evidence="2">
    <location>
        <begin position="285"/>
        <end position="336"/>
    </location>
</feature>
<keyword evidence="4" id="KW-1185">Reference proteome</keyword>
<evidence type="ECO:0000256" key="2">
    <source>
        <dbReference type="SAM" id="MobiDB-lite"/>
    </source>
</evidence>
<evidence type="ECO:0000313" key="4">
    <source>
        <dbReference type="Proteomes" id="UP000192596"/>
    </source>
</evidence>
<dbReference type="InParanoid" id="A0A1V8SVX4"/>